<dbReference type="InterPro" id="IPR040182">
    <property type="entry name" value="ATG13"/>
</dbReference>
<dbReference type="Pfam" id="PF10033">
    <property type="entry name" value="ATG13"/>
    <property type="match status" value="1"/>
</dbReference>
<feature type="compositionally biased region" description="Low complexity" evidence="2">
    <location>
        <begin position="109"/>
        <end position="126"/>
    </location>
</feature>
<proteinExistence type="predicted"/>
<evidence type="ECO:0000259" key="3">
    <source>
        <dbReference type="Pfam" id="PF10033"/>
    </source>
</evidence>
<gene>
    <name evidence="4" type="ORF">V6N11_044232</name>
</gene>
<keyword evidence="5" id="KW-1185">Reference proteome</keyword>
<sequence>MRLGCQLPRDPSSPLALGANPFRSPKTKTNDPIFTLLTNCGTVCAGFQDSNFNFSKGFDCYPFSLIKNMASSHGNTHTEAAKLEQVITEFFYKSLLIILESRSPYVSSRNYSGLSSPSSSSSSSSSVRPRDKWFNLALRECPSALENFDLCRQSNFEPVVIDVILEKKPLDWGPVAFSPKCDIVKNSSSKDKNSFFWNSDQEESGCEAKGEKIIERWFVQHESRKGRDCSSGSRRSSNNNLSTLYKKLILLLRSLYVTVRLLPAYKIFRDLNSSGQICAFKLVPRVSSSVEPFTNKEGAEMQQFWFTPVDTSCGRLCISVLYRSSVSEISSESSTPMSPQFIPDYVGSPLAEPLRRFPSLPVSHYSPSSLPFSRRHSWSFDHSKASPPLVSFSPSPTHSESHALVSNPTYRCVPPLSLPPHPPGASLAHKKHTNFDEYCPSPNFSASPSPSLSPSPSPSPPIHIPGGHLSKALLRSESAPVNIPIPKLACSPTLSSKQNLPPSPPLKISRAGISKTDNNMGAAKPGTNFGKLSSFGKGDVQKYSGAKVYSNISPGIPFCTSPSRSIQDDFDDTEFPCPFDVEYDDMDPSSRPESYDRRGHLSDPNEGGLFMNRKSQDAAVGALVRMLKKAPPLRQDISCSINFSEAKKPEMWNNSTQEQNQISEAVTIEHDASSIIASSRSVTSMTTADALEELRGYRELKNLLLSEGGKSYTSATFASGAKHSGKGT</sequence>
<reference evidence="4 5" key="1">
    <citation type="journal article" date="2024" name="G3 (Bethesda)">
        <title>Genome assembly of Hibiscus sabdariffa L. provides insights into metabolisms of medicinal natural products.</title>
        <authorList>
            <person name="Kim T."/>
        </authorList>
    </citation>
    <scope>NUCLEOTIDE SEQUENCE [LARGE SCALE GENOMIC DNA]</scope>
    <source>
        <strain evidence="4">TK-2024</strain>
        <tissue evidence="4">Old leaves</tissue>
    </source>
</reference>
<name>A0ABR2REL1_9ROSI</name>
<evidence type="ECO:0000256" key="2">
    <source>
        <dbReference type="SAM" id="MobiDB-lite"/>
    </source>
</evidence>
<accession>A0ABR2REL1</accession>
<feature type="region of interest" description="Disordered" evidence="2">
    <location>
        <begin position="438"/>
        <end position="468"/>
    </location>
</feature>
<feature type="compositionally biased region" description="Pro residues" evidence="2">
    <location>
        <begin position="451"/>
        <end position="463"/>
    </location>
</feature>
<dbReference type="InterPro" id="IPR036570">
    <property type="entry name" value="HORMA_dom_sf"/>
</dbReference>
<dbReference type="Gene3D" id="3.30.900.10">
    <property type="entry name" value="HORMA domain"/>
    <property type="match status" value="1"/>
</dbReference>
<keyword evidence="1" id="KW-0072">Autophagy</keyword>
<evidence type="ECO:0000256" key="1">
    <source>
        <dbReference type="ARBA" id="ARBA00023006"/>
    </source>
</evidence>
<evidence type="ECO:0000313" key="5">
    <source>
        <dbReference type="Proteomes" id="UP001396334"/>
    </source>
</evidence>
<dbReference type="PANTHER" id="PTHR13430">
    <property type="match status" value="1"/>
</dbReference>
<feature type="region of interest" description="Disordered" evidence="2">
    <location>
        <begin position="109"/>
        <end position="128"/>
    </location>
</feature>
<organism evidence="4 5">
    <name type="scientific">Hibiscus sabdariffa</name>
    <name type="common">roselle</name>
    <dbReference type="NCBI Taxonomy" id="183260"/>
    <lineage>
        <taxon>Eukaryota</taxon>
        <taxon>Viridiplantae</taxon>
        <taxon>Streptophyta</taxon>
        <taxon>Embryophyta</taxon>
        <taxon>Tracheophyta</taxon>
        <taxon>Spermatophyta</taxon>
        <taxon>Magnoliopsida</taxon>
        <taxon>eudicotyledons</taxon>
        <taxon>Gunneridae</taxon>
        <taxon>Pentapetalae</taxon>
        <taxon>rosids</taxon>
        <taxon>malvids</taxon>
        <taxon>Malvales</taxon>
        <taxon>Malvaceae</taxon>
        <taxon>Malvoideae</taxon>
        <taxon>Hibiscus</taxon>
    </lineage>
</organism>
<dbReference type="InterPro" id="IPR018731">
    <property type="entry name" value="Atg13_N"/>
</dbReference>
<comment type="caution">
    <text evidence="4">The sequence shown here is derived from an EMBL/GenBank/DDBJ whole genome shotgun (WGS) entry which is preliminary data.</text>
</comment>
<evidence type="ECO:0000313" key="4">
    <source>
        <dbReference type="EMBL" id="KAK9011380.1"/>
    </source>
</evidence>
<feature type="compositionally biased region" description="Basic and acidic residues" evidence="2">
    <location>
        <begin position="588"/>
        <end position="603"/>
    </location>
</feature>
<dbReference type="Proteomes" id="UP001396334">
    <property type="component" value="Unassembled WGS sequence"/>
</dbReference>
<feature type="compositionally biased region" description="Low complexity" evidence="2">
    <location>
        <begin position="440"/>
        <end position="450"/>
    </location>
</feature>
<dbReference type="EMBL" id="JBBPBN010000023">
    <property type="protein sequence ID" value="KAK9011380.1"/>
    <property type="molecule type" value="Genomic_DNA"/>
</dbReference>
<protein>
    <recommendedName>
        <fullName evidence="3">Autophagy-related protein 13 N-terminal domain-containing protein</fullName>
    </recommendedName>
</protein>
<feature type="region of interest" description="Disordered" evidence="2">
    <location>
        <begin position="580"/>
        <end position="611"/>
    </location>
</feature>
<feature type="domain" description="Autophagy-related protein 13 N-terminal" evidence="3">
    <location>
        <begin position="87"/>
        <end position="326"/>
    </location>
</feature>
<dbReference type="PANTHER" id="PTHR13430:SF15">
    <property type="entry name" value="AUTOPHAGY-RELATED PROTEIN 13B"/>
    <property type="match status" value="1"/>
</dbReference>